<sequence>MADEDDGRETELFHGGLGVLDVGLAGVGGFGGFLAPAVAALVERHGAMPAGEPAGGGRPVGGTAHQAVQ</sequence>
<keyword evidence="2" id="KW-1133">Transmembrane helix</keyword>
<dbReference type="EMBL" id="BNBF01000024">
    <property type="protein sequence ID" value="GHG68727.1"/>
    <property type="molecule type" value="Genomic_DNA"/>
</dbReference>
<dbReference type="AlphaFoldDB" id="A0A919F1V1"/>
<comment type="caution">
    <text evidence="3">The sequence shown here is derived from an EMBL/GenBank/DDBJ whole genome shotgun (WGS) entry which is preliminary data.</text>
</comment>
<gene>
    <name evidence="3" type="ORF">GCM10018980_62460</name>
</gene>
<keyword evidence="4" id="KW-1185">Reference proteome</keyword>
<evidence type="ECO:0000313" key="3">
    <source>
        <dbReference type="EMBL" id="GHG68727.1"/>
    </source>
</evidence>
<accession>A0A919F1V1</accession>
<name>A0A919F1V1_9ACTN</name>
<proteinExistence type="predicted"/>
<evidence type="ECO:0000256" key="1">
    <source>
        <dbReference type="SAM" id="MobiDB-lite"/>
    </source>
</evidence>
<keyword evidence="2" id="KW-0812">Transmembrane</keyword>
<keyword evidence="2" id="KW-0472">Membrane</keyword>
<protein>
    <submittedName>
        <fullName evidence="3">Uncharacterized protein</fullName>
    </submittedName>
</protein>
<organism evidence="3 4">
    <name type="scientific">Streptomyces capoamus</name>
    <dbReference type="NCBI Taxonomy" id="68183"/>
    <lineage>
        <taxon>Bacteria</taxon>
        <taxon>Bacillati</taxon>
        <taxon>Actinomycetota</taxon>
        <taxon>Actinomycetes</taxon>
        <taxon>Kitasatosporales</taxon>
        <taxon>Streptomycetaceae</taxon>
        <taxon>Streptomyces</taxon>
    </lineage>
</organism>
<reference evidence="4" key="1">
    <citation type="journal article" date="2019" name="Int. J. Syst. Evol. Microbiol.">
        <title>The Global Catalogue of Microorganisms (GCM) 10K type strain sequencing project: providing services to taxonomists for standard genome sequencing and annotation.</title>
        <authorList>
            <consortium name="The Broad Institute Genomics Platform"/>
            <consortium name="The Broad Institute Genome Sequencing Center for Infectious Disease"/>
            <person name="Wu L."/>
            <person name="Ma J."/>
        </authorList>
    </citation>
    <scope>NUCLEOTIDE SEQUENCE [LARGE SCALE GENOMIC DNA]</scope>
    <source>
        <strain evidence="4">JCM 4253</strain>
    </source>
</reference>
<feature type="region of interest" description="Disordered" evidence="1">
    <location>
        <begin position="47"/>
        <end position="69"/>
    </location>
</feature>
<evidence type="ECO:0000313" key="4">
    <source>
        <dbReference type="Proteomes" id="UP000619355"/>
    </source>
</evidence>
<dbReference type="Proteomes" id="UP000619355">
    <property type="component" value="Unassembled WGS sequence"/>
</dbReference>
<evidence type="ECO:0000256" key="2">
    <source>
        <dbReference type="SAM" id="Phobius"/>
    </source>
</evidence>
<feature type="transmembrane region" description="Helical" evidence="2">
    <location>
        <begin position="22"/>
        <end position="42"/>
    </location>
</feature>